<dbReference type="AlphaFoldDB" id="A0A1F5JGV4"/>
<dbReference type="PANTHER" id="PTHR42208:SF1">
    <property type="entry name" value="HEAVY METAL TRANSPORTER"/>
    <property type="match status" value="1"/>
</dbReference>
<proteinExistence type="predicted"/>
<dbReference type="PANTHER" id="PTHR42208">
    <property type="entry name" value="HEAVY METAL TRANSPORTER-RELATED"/>
    <property type="match status" value="1"/>
</dbReference>
<evidence type="ECO:0000259" key="3">
    <source>
        <dbReference type="Pfam" id="PF13473"/>
    </source>
</evidence>
<evidence type="ECO:0008006" key="6">
    <source>
        <dbReference type="Google" id="ProtNLM"/>
    </source>
</evidence>
<feature type="domain" description="EfeO-type cupredoxin-like" evidence="3">
    <location>
        <begin position="254"/>
        <end position="337"/>
    </location>
</feature>
<dbReference type="InterPro" id="IPR028096">
    <property type="entry name" value="EfeO_Cupredoxin"/>
</dbReference>
<organism evidence="4 5">
    <name type="scientific">Candidatus Daviesbacteria bacterium RIFCSPHIGHO2_01_FULL_40_11</name>
    <dbReference type="NCBI Taxonomy" id="1797762"/>
    <lineage>
        <taxon>Bacteria</taxon>
        <taxon>Candidatus Daviesiibacteriota</taxon>
    </lineage>
</organism>
<keyword evidence="1" id="KW-0472">Membrane</keyword>
<evidence type="ECO:0000313" key="4">
    <source>
        <dbReference type="EMBL" id="OGE27720.1"/>
    </source>
</evidence>
<dbReference type="Pfam" id="PF13386">
    <property type="entry name" value="DsbD_2"/>
    <property type="match status" value="1"/>
</dbReference>
<name>A0A1F5JGV4_9BACT</name>
<evidence type="ECO:0000256" key="1">
    <source>
        <dbReference type="SAM" id="Phobius"/>
    </source>
</evidence>
<comment type="caution">
    <text evidence="4">The sequence shown here is derived from an EMBL/GenBank/DDBJ whole genome shotgun (WGS) entry which is preliminary data.</text>
</comment>
<gene>
    <name evidence="4" type="ORF">A2867_04460</name>
</gene>
<dbReference type="Gene3D" id="2.60.40.420">
    <property type="entry name" value="Cupredoxins - blue copper proteins"/>
    <property type="match status" value="1"/>
</dbReference>
<feature type="transmembrane region" description="Helical" evidence="1">
    <location>
        <begin position="164"/>
        <end position="187"/>
    </location>
</feature>
<feature type="transmembrane region" description="Helical" evidence="1">
    <location>
        <begin position="132"/>
        <end position="158"/>
    </location>
</feature>
<evidence type="ECO:0000313" key="5">
    <source>
        <dbReference type="Proteomes" id="UP000177555"/>
    </source>
</evidence>
<dbReference type="Pfam" id="PF13473">
    <property type="entry name" value="Cupredoxin_1"/>
    <property type="match status" value="1"/>
</dbReference>
<feature type="transmembrane region" description="Helical" evidence="1">
    <location>
        <begin position="6"/>
        <end position="27"/>
    </location>
</feature>
<reference evidence="4 5" key="1">
    <citation type="journal article" date="2016" name="Nat. Commun.">
        <title>Thousands of microbial genomes shed light on interconnected biogeochemical processes in an aquifer system.</title>
        <authorList>
            <person name="Anantharaman K."/>
            <person name="Brown C.T."/>
            <person name="Hug L.A."/>
            <person name="Sharon I."/>
            <person name="Castelle C.J."/>
            <person name="Probst A.J."/>
            <person name="Thomas B.C."/>
            <person name="Singh A."/>
            <person name="Wilkins M.J."/>
            <person name="Karaoz U."/>
            <person name="Brodie E.L."/>
            <person name="Williams K.H."/>
            <person name="Hubbard S.S."/>
            <person name="Banfield J.F."/>
        </authorList>
    </citation>
    <scope>NUCLEOTIDE SEQUENCE [LARGE SCALE GENOMIC DNA]</scope>
</reference>
<dbReference type="InterPro" id="IPR039447">
    <property type="entry name" value="UreH-like_TM_dom"/>
</dbReference>
<evidence type="ECO:0000259" key="2">
    <source>
        <dbReference type="Pfam" id="PF13386"/>
    </source>
</evidence>
<feature type="domain" description="Urease accessory protein UreH-like transmembrane" evidence="2">
    <location>
        <begin position="6"/>
        <end position="212"/>
    </location>
</feature>
<keyword evidence="1" id="KW-1133">Transmembrane helix</keyword>
<feature type="transmembrane region" description="Helical" evidence="1">
    <location>
        <begin position="84"/>
        <end position="111"/>
    </location>
</feature>
<feature type="transmembrane region" description="Helical" evidence="1">
    <location>
        <begin position="199"/>
        <end position="222"/>
    </location>
</feature>
<sequence length="344" mass="36252">MDFWVVFLTGLTVGGVSCMAVQGGLLASTIAAREEEDIRAGLHHKHNLWPTLAFLTTKFIAYLILGFILGSFGSALSLSDSARIVMQIAAALYMIVVALNLLNVHPIFRYAIIQPPRFLSKLVRSQSKSKDLFAPAALGALTVFIPCGTTLAMEALAISSGNPFLGAAIMGMFVLGTSPLFLGLGFLTTVLGDAFRTKFLKLAGVGVLYLGITSLNGALVVAGSPVTLQTIADNSPIQIDLSGGVTEQQNGPLAANGIQQVNVQVLPNGYSPGYVQVRVGVPVQLNLTTGSRLGCASSFRIPSLGIARNLGPNTTSTIEFTPEQKGKIIGTCSMGMFYLIMEVV</sequence>
<dbReference type="InterPro" id="IPR008972">
    <property type="entry name" value="Cupredoxin"/>
</dbReference>
<feature type="transmembrane region" description="Helical" evidence="1">
    <location>
        <begin position="48"/>
        <end position="72"/>
    </location>
</feature>
<protein>
    <recommendedName>
        <fullName evidence="6">Urease accessory protein UreH-like transmembrane domain-containing protein</fullName>
    </recommendedName>
</protein>
<dbReference type="SUPFAM" id="SSF49503">
    <property type="entry name" value="Cupredoxins"/>
    <property type="match status" value="1"/>
</dbReference>
<keyword evidence="1" id="KW-0812">Transmembrane</keyword>
<dbReference type="Proteomes" id="UP000177555">
    <property type="component" value="Unassembled WGS sequence"/>
</dbReference>
<dbReference type="EMBL" id="MFCP01000032">
    <property type="protein sequence ID" value="OGE27720.1"/>
    <property type="molecule type" value="Genomic_DNA"/>
</dbReference>
<accession>A0A1F5JGV4</accession>